<gene>
    <name evidence="4" type="primary">RPP8_1</name>
    <name evidence="4" type="ORF">CK203_108189</name>
</gene>
<evidence type="ECO:0000256" key="1">
    <source>
        <dbReference type="ARBA" id="ARBA00022821"/>
    </source>
</evidence>
<reference evidence="4 5" key="1">
    <citation type="journal article" date="2018" name="PLoS Genet.">
        <title>Population sequencing reveals clonal diversity and ancestral inbreeding in the grapevine cultivar Chardonnay.</title>
        <authorList>
            <person name="Roach M.J."/>
            <person name="Johnson D.L."/>
            <person name="Bohlmann J."/>
            <person name="van Vuuren H.J."/>
            <person name="Jones S.J."/>
            <person name="Pretorius I.S."/>
            <person name="Schmidt S.A."/>
            <person name="Borneman A.R."/>
        </authorList>
    </citation>
    <scope>NUCLEOTIDE SEQUENCE [LARGE SCALE GENOMIC DNA]</scope>
    <source>
        <strain evidence="5">cv. Chardonnay</strain>
        <tissue evidence="4">Leaf</tissue>
    </source>
</reference>
<dbReference type="Gene3D" id="3.40.50.300">
    <property type="entry name" value="P-loop containing nucleotide triphosphate hydrolases"/>
    <property type="match status" value="1"/>
</dbReference>
<feature type="compositionally biased region" description="Polar residues" evidence="2">
    <location>
        <begin position="823"/>
        <end position="832"/>
    </location>
</feature>
<proteinExistence type="predicted"/>
<dbReference type="InterPro" id="IPR032675">
    <property type="entry name" value="LRR_dom_sf"/>
</dbReference>
<dbReference type="GO" id="GO:0006952">
    <property type="term" value="P:defense response"/>
    <property type="evidence" value="ECO:0007669"/>
    <property type="project" value="UniProtKB-KW"/>
</dbReference>
<dbReference type="Pfam" id="PF00931">
    <property type="entry name" value="NB-ARC"/>
    <property type="match status" value="1"/>
</dbReference>
<feature type="compositionally biased region" description="Polar residues" evidence="2">
    <location>
        <begin position="257"/>
        <end position="272"/>
    </location>
</feature>
<dbReference type="InterPro" id="IPR002182">
    <property type="entry name" value="NB-ARC"/>
</dbReference>
<dbReference type="EMBL" id="QGNW01002098">
    <property type="protein sequence ID" value="RVW25359.1"/>
    <property type="molecule type" value="Genomic_DNA"/>
</dbReference>
<dbReference type="SUPFAM" id="SSF52540">
    <property type="entry name" value="P-loop containing nucleoside triphosphate hydrolases"/>
    <property type="match status" value="1"/>
</dbReference>
<feature type="domain" description="NB-ARC" evidence="3">
    <location>
        <begin position="293"/>
        <end position="342"/>
    </location>
</feature>
<evidence type="ECO:0000313" key="5">
    <source>
        <dbReference type="Proteomes" id="UP000288805"/>
    </source>
</evidence>
<feature type="region of interest" description="Disordered" evidence="2">
    <location>
        <begin position="101"/>
        <end position="125"/>
    </location>
</feature>
<dbReference type="PANTHER" id="PTHR36766:SF61">
    <property type="entry name" value="NB-ARC DOMAIN DISEASE RESISTANCE PROTEIN"/>
    <property type="match status" value="1"/>
</dbReference>
<dbReference type="Proteomes" id="UP000288805">
    <property type="component" value="Unassembled WGS sequence"/>
</dbReference>
<dbReference type="PRINTS" id="PR00364">
    <property type="entry name" value="DISEASERSIST"/>
</dbReference>
<evidence type="ECO:0000259" key="3">
    <source>
        <dbReference type="Pfam" id="PF00931"/>
    </source>
</evidence>
<sequence>MFLEREDKGGRLHSVLCCSRPASSWQYEMVIEFRRGHGRLQLPKMLAEYSTRKQREEAWRMMAEGRNEEAKEMRHRNSTMKMNDTPDWDTIDWAENQQFSLESKKRSNGSKENQPQAKEKRKLGESVANTVVSPVEEKVSALLAQEAIHPYTKKKAMRVLDKLRSLNGFLKGLESVELDDGGMVWMEELSHVCLSAVVAIEDFINRTQQLTKRSSMGPSKGFLSAFGKFKSQDKLAVEMDKIYAKIQNLSIHRPTAVNPQGQSRNPKSTLGSTARIPRQPTTQEPDLASFGDDVHAMIARLLTDDESFRVIPIMGMQGIGKTTLANLIFNHKAVVDHFPFAVRSQMAVDFRFATSKSQNEDDPHQLRLRTDEESWALFTHALKFSIPPRIAKAERRNAKDVGAATADYFDIPARRLITLWVAEDLVQPEGENETPEDVAERCPKTILVIQAQQATFLGVHTNTRSDVSLGTNKIRRLVDHLDKEDISFDHIHESKPGEEVGNFLRQSISSGCFLVLLVLDLENVFRPKLPEAMGKLTRLRNPSIMSQFPYSLIDLTLSGSGLVEDPMQSLDKLPNLRSLKLLAKSYLGKNMLCSLGGFPHLRVLKLWKLEQLEEWNVEKGALQASEIWRLDSVEDRSDFKTDSPRPYSFLSTTRAWKEEGLPKVTYPISTEVLTLQVKGDKSKHVLFDACRLSVSMESPCQLAKQLRRGGELLTHRKLMRARVKPEYSPEEHSIEKGALQALRDLEIRFCRSLNILPAELLHRTLLKIEVIPAQYSNTHEGSSQLQQFIELISNWVSILSAHYFVLKLMIKSGHEHSGVPNKRLSTANNGSTGRARAPRHTATYPRIGQEHPKQDPTSLPHGSDTIDTQDKVICNENRNYAMIQNKEES</sequence>
<dbReference type="Gene3D" id="3.80.10.10">
    <property type="entry name" value="Ribonuclease Inhibitor"/>
    <property type="match status" value="1"/>
</dbReference>
<keyword evidence="1" id="KW-0611">Plant defense</keyword>
<dbReference type="InterPro" id="IPR027417">
    <property type="entry name" value="P-loop_NTPase"/>
</dbReference>
<organism evidence="4 5">
    <name type="scientific">Vitis vinifera</name>
    <name type="common">Grape</name>
    <dbReference type="NCBI Taxonomy" id="29760"/>
    <lineage>
        <taxon>Eukaryota</taxon>
        <taxon>Viridiplantae</taxon>
        <taxon>Streptophyta</taxon>
        <taxon>Embryophyta</taxon>
        <taxon>Tracheophyta</taxon>
        <taxon>Spermatophyta</taxon>
        <taxon>Magnoliopsida</taxon>
        <taxon>eudicotyledons</taxon>
        <taxon>Gunneridae</taxon>
        <taxon>Pentapetalae</taxon>
        <taxon>rosids</taxon>
        <taxon>Vitales</taxon>
        <taxon>Vitaceae</taxon>
        <taxon>Viteae</taxon>
        <taxon>Vitis</taxon>
    </lineage>
</organism>
<comment type="caution">
    <text evidence="4">The sequence shown here is derived from an EMBL/GenBank/DDBJ whole genome shotgun (WGS) entry which is preliminary data.</text>
</comment>
<feature type="region of interest" description="Disordered" evidence="2">
    <location>
        <begin position="254"/>
        <end position="289"/>
    </location>
</feature>
<accession>A0A438CQE5</accession>
<dbReference type="GO" id="GO:0043531">
    <property type="term" value="F:ADP binding"/>
    <property type="evidence" value="ECO:0007669"/>
    <property type="project" value="InterPro"/>
</dbReference>
<evidence type="ECO:0000313" key="4">
    <source>
        <dbReference type="EMBL" id="RVW25359.1"/>
    </source>
</evidence>
<name>A0A438CQE5_VITVI</name>
<protein>
    <submittedName>
        <fullName evidence="4">Disease resistance protein RPP8</fullName>
    </submittedName>
</protein>
<feature type="region of interest" description="Disordered" evidence="2">
    <location>
        <begin position="815"/>
        <end position="867"/>
    </location>
</feature>
<dbReference type="AlphaFoldDB" id="A0A438CQE5"/>
<dbReference type="PANTHER" id="PTHR36766">
    <property type="entry name" value="PLANT BROAD-SPECTRUM MILDEW RESISTANCE PROTEIN RPW8"/>
    <property type="match status" value="1"/>
</dbReference>
<dbReference type="SUPFAM" id="SSF52058">
    <property type="entry name" value="L domain-like"/>
    <property type="match status" value="1"/>
</dbReference>
<evidence type="ECO:0000256" key="2">
    <source>
        <dbReference type="SAM" id="MobiDB-lite"/>
    </source>
</evidence>